<evidence type="ECO:0000259" key="10">
    <source>
        <dbReference type="PROSITE" id="PS50110"/>
    </source>
</evidence>
<gene>
    <name evidence="11" type="ORF">DFP97_11644</name>
</gene>
<comment type="subcellular location">
    <subcellularLocation>
        <location evidence="1">Cytoplasm</location>
    </subcellularLocation>
</comment>
<dbReference type="InterPro" id="IPR011006">
    <property type="entry name" value="CheY-like_superfamily"/>
</dbReference>
<dbReference type="InterPro" id="IPR001789">
    <property type="entry name" value="Sig_transdc_resp-reg_receiver"/>
</dbReference>
<dbReference type="SMART" id="SM00342">
    <property type="entry name" value="HTH_ARAC"/>
    <property type="match status" value="1"/>
</dbReference>
<keyword evidence="3 8" id="KW-0597">Phosphoprotein</keyword>
<dbReference type="CDD" id="cd17536">
    <property type="entry name" value="REC_YesN-like"/>
    <property type="match status" value="1"/>
</dbReference>
<dbReference type="SUPFAM" id="SSF46689">
    <property type="entry name" value="Homeodomain-like"/>
    <property type="match status" value="2"/>
</dbReference>
<evidence type="ECO:0000256" key="4">
    <source>
        <dbReference type="ARBA" id="ARBA00023012"/>
    </source>
</evidence>
<organism evidence="11 12">
    <name type="scientific">Paenibacillus prosopidis</name>
    <dbReference type="NCBI Taxonomy" id="630520"/>
    <lineage>
        <taxon>Bacteria</taxon>
        <taxon>Bacillati</taxon>
        <taxon>Bacillota</taxon>
        <taxon>Bacilli</taxon>
        <taxon>Bacillales</taxon>
        <taxon>Paenibacillaceae</taxon>
        <taxon>Paenibacillus</taxon>
    </lineage>
</organism>
<dbReference type="GO" id="GO:0043565">
    <property type="term" value="F:sequence-specific DNA binding"/>
    <property type="evidence" value="ECO:0007669"/>
    <property type="project" value="InterPro"/>
</dbReference>
<dbReference type="PANTHER" id="PTHR42713:SF3">
    <property type="entry name" value="TRANSCRIPTIONAL REGULATORY PROTEIN HPTR"/>
    <property type="match status" value="1"/>
</dbReference>
<feature type="modified residue" description="4-aspartylphosphate" evidence="8">
    <location>
        <position position="55"/>
    </location>
</feature>
<feature type="domain" description="HTH araC/xylS-type" evidence="9">
    <location>
        <begin position="416"/>
        <end position="513"/>
    </location>
</feature>
<name>A0A368VNN7_9BACL</name>
<dbReference type="InterPro" id="IPR018062">
    <property type="entry name" value="HTH_AraC-typ_CS"/>
</dbReference>
<reference evidence="11 12" key="1">
    <citation type="submission" date="2018-07" db="EMBL/GenBank/DDBJ databases">
        <title>Genomic Encyclopedia of Type Strains, Phase III (KMG-III): the genomes of soil and plant-associated and newly described type strains.</title>
        <authorList>
            <person name="Whitman W."/>
        </authorList>
    </citation>
    <scope>NUCLEOTIDE SEQUENCE [LARGE SCALE GENOMIC DNA]</scope>
    <source>
        <strain evidence="11 12">CECT 7506</strain>
    </source>
</reference>
<comment type="caution">
    <text evidence="11">The sequence shown here is derived from an EMBL/GenBank/DDBJ whole genome shotgun (WGS) entry which is preliminary data.</text>
</comment>
<protein>
    <submittedName>
        <fullName evidence="11">Two-component system response regulator YesN</fullName>
    </submittedName>
</protein>
<dbReference type="InterPro" id="IPR009057">
    <property type="entry name" value="Homeodomain-like_sf"/>
</dbReference>
<sequence length="525" mass="58332">MYKVLVVDDEPAIRQGLLKIVDWGTLGFCVVGDVSNGRKAVDLHQELSPELIVIDIRMPRMDGLQAIREIRKTDGDCQFLILSGYADFAYAKQAIAMNVSGYVLKPIDVEELREELLRIRAKLDQLSGRAKLSEFHADALREELILKLIAADPADAQELESELVTLTSFAGRSKQILLVEAEGNSHAGPAYLESVKKKWLDAAEKENLGYGFQTGPYIGFLLKEDLNGPDTKSEWDRLLQDSCGPQLGFTAAAGRIVNELADIRQSYEGALALLKNRFLLAEGQIHIVTEPDLRQYATEPNNHAPPNLEALATKLLYMLDLGRREGVAETLDEAGRALAAYDSSETAIKSGLTKVLSVALSKLSALHQSVNIQDYAPLLAELNQHTHYDRVMSAAHSQLAELAGRLGVNGSLPVVKQVMDFIQRHYYENLKLETMAEMYNYNKGYFGRIFKQHTGDSFHTFLDKVRIQQASRLLKEGHKVYEVSELVGYPNVGYFHSKFKKYVGASPSSIKGAPPKAETYSLETS</sequence>
<dbReference type="PROSITE" id="PS00041">
    <property type="entry name" value="HTH_ARAC_FAMILY_1"/>
    <property type="match status" value="1"/>
</dbReference>
<dbReference type="Pfam" id="PF12833">
    <property type="entry name" value="HTH_18"/>
    <property type="match status" value="1"/>
</dbReference>
<dbReference type="PROSITE" id="PS50110">
    <property type="entry name" value="RESPONSE_REGULATORY"/>
    <property type="match status" value="1"/>
</dbReference>
<dbReference type="PROSITE" id="PS01124">
    <property type="entry name" value="HTH_ARAC_FAMILY_2"/>
    <property type="match status" value="1"/>
</dbReference>
<dbReference type="GO" id="GO:0003700">
    <property type="term" value="F:DNA-binding transcription factor activity"/>
    <property type="evidence" value="ECO:0007669"/>
    <property type="project" value="InterPro"/>
</dbReference>
<dbReference type="RefSeq" id="WP_114382647.1">
    <property type="nucleotide sequence ID" value="NZ_QPJD01000016.1"/>
</dbReference>
<dbReference type="Proteomes" id="UP000252415">
    <property type="component" value="Unassembled WGS sequence"/>
</dbReference>
<dbReference type="Gene3D" id="1.10.10.60">
    <property type="entry name" value="Homeodomain-like"/>
    <property type="match status" value="2"/>
</dbReference>
<dbReference type="OrthoDB" id="342399at2"/>
<dbReference type="GO" id="GO:0005737">
    <property type="term" value="C:cytoplasm"/>
    <property type="evidence" value="ECO:0007669"/>
    <property type="project" value="UniProtKB-SubCell"/>
</dbReference>
<keyword evidence="7" id="KW-0804">Transcription</keyword>
<dbReference type="EMBL" id="QPJD01000016">
    <property type="protein sequence ID" value="RCW42482.1"/>
    <property type="molecule type" value="Genomic_DNA"/>
</dbReference>
<dbReference type="Gene3D" id="3.40.50.2300">
    <property type="match status" value="1"/>
</dbReference>
<dbReference type="SMART" id="SM00448">
    <property type="entry name" value="REC"/>
    <property type="match status" value="1"/>
</dbReference>
<dbReference type="PANTHER" id="PTHR42713">
    <property type="entry name" value="HISTIDINE KINASE-RELATED"/>
    <property type="match status" value="1"/>
</dbReference>
<keyword evidence="6" id="KW-0238">DNA-binding</keyword>
<dbReference type="Pfam" id="PF00072">
    <property type="entry name" value="Response_reg"/>
    <property type="match status" value="1"/>
</dbReference>
<evidence type="ECO:0000256" key="8">
    <source>
        <dbReference type="PROSITE-ProRule" id="PRU00169"/>
    </source>
</evidence>
<evidence type="ECO:0000256" key="5">
    <source>
        <dbReference type="ARBA" id="ARBA00023015"/>
    </source>
</evidence>
<dbReference type="GO" id="GO:0000160">
    <property type="term" value="P:phosphorelay signal transduction system"/>
    <property type="evidence" value="ECO:0007669"/>
    <property type="project" value="UniProtKB-KW"/>
</dbReference>
<evidence type="ECO:0000256" key="2">
    <source>
        <dbReference type="ARBA" id="ARBA00022490"/>
    </source>
</evidence>
<evidence type="ECO:0000256" key="7">
    <source>
        <dbReference type="ARBA" id="ARBA00023163"/>
    </source>
</evidence>
<evidence type="ECO:0000313" key="11">
    <source>
        <dbReference type="EMBL" id="RCW42482.1"/>
    </source>
</evidence>
<evidence type="ECO:0000256" key="3">
    <source>
        <dbReference type="ARBA" id="ARBA00022553"/>
    </source>
</evidence>
<evidence type="ECO:0000259" key="9">
    <source>
        <dbReference type="PROSITE" id="PS01124"/>
    </source>
</evidence>
<dbReference type="SUPFAM" id="SSF52172">
    <property type="entry name" value="CheY-like"/>
    <property type="match status" value="1"/>
</dbReference>
<accession>A0A368VNN7</accession>
<dbReference type="InterPro" id="IPR018060">
    <property type="entry name" value="HTH_AraC"/>
</dbReference>
<keyword evidence="2" id="KW-0963">Cytoplasm</keyword>
<keyword evidence="4" id="KW-0902">Two-component regulatory system</keyword>
<proteinExistence type="predicted"/>
<keyword evidence="12" id="KW-1185">Reference proteome</keyword>
<keyword evidence="5" id="KW-0805">Transcription regulation</keyword>
<evidence type="ECO:0000256" key="6">
    <source>
        <dbReference type="ARBA" id="ARBA00023125"/>
    </source>
</evidence>
<dbReference type="AlphaFoldDB" id="A0A368VNN7"/>
<evidence type="ECO:0000256" key="1">
    <source>
        <dbReference type="ARBA" id="ARBA00004496"/>
    </source>
</evidence>
<evidence type="ECO:0000313" key="12">
    <source>
        <dbReference type="Proteomes" id="UP000252415"/>
    </source>
</evidence>
<feature type="domain" description="Response regulatory" evidence="10">
    <location>
        <begin position="3"/>
        <end position="120"/>
    </location>
</feature>
<dbReference type="InterPro" id="IPR051552">
    <property type="entry name" value="HptR"/>
</dbReference>